<dbReference type="Gene3D" id="3.40.50.1110">
    <property type="entry name" value="SGNH hydrolase"/>
    <property type="match status" value="1"/>
</dbReference>
<keyword evidence="3" id="KW-1185">Reference proteome</keyword>
<dbReference type="Proteomes" id="UP001187221">
    <property type="component" value="Unassembled WGS sequence"/>
</dbReference>
<protein>
    <recommendedName>
        <fullName evidence="1">SGNH hydrolase-type esterase domain-containing protein</fullName>
    </recommendedName>
</protein>
<dbReference type="Pfam" id="PF13472">
    <property type="entry name" value="Lipase_GDSL_2"/>
    <property type="match status" value="1"/>
</dbReference>
<evidence type="ECO:0000313" key="2">
    <source>
        <dbReference type="EMBL" id="GMM61963.1"/>
    </source>
</evidence>
<dbReference type="SUPFAM" id="SSF52266">
    <property type="entry name" value="SGNH hydrolase"/>
    <property type="match status" value="1"/>
</dbReference>
<organism evidence="2 3">
    <name type="scientific">Novosphingobium pituita</name>
    <dbReference type="NCBI Taxonomy" id="3056842"/>
    <lineage>
        <taxon>Bacteria</taxon>
        <taxon>Pseudomonadati</taxon>
        <taxon>Pseudomonadota</taxon>
        <taxon>Alphaproteobacteria</taxon>
        <taxon>Sphingomonadales</taxon>
        <taxon>Sphingomonadaceae</taxon>
        <taxon>Novosphingobium</taxon>
    </lineage>
</organism>
<evidence type="ECO:0000259" key="1">
    <source>
        <dbReference type="Pfam" id="PF13472"/>
    </source>
</evidence>
<gene>
    <name evidence="2" type="ORF">NUTIK01_27400</name>
</gene>
<feature type="domain" description="SGNH hydrolase-type esterase" evidence="1">
    <location>
        <begin position="299"/>
        <end position="466"/>
    </location>
</feature>
<dbReference type="RefSeq" id="WP_317975588.1">
    <property type="nucleotide sequence ID" value="NZ_BTFW01000001.1"/>
</dbReference>
<comment type="caution">
    <text evidence="2">The sequence shown here is derived from an EMBL/GenBank/DDBJ whole genome shotgun (WGS) entry which is preliminary data.</text>
</comment>
<name>A0ABQ6P9Q9_9SPHN</name>
<evidence type="ECO:0000313" key="3">
    <source>
        <dbReference type="Proteomes" id="UP001187221"/>
    </source>
</evidence>
<accession>A0ABQ6P9Q9</accession>
<sequence length="487" mass="49735">MSMGNLAFAQLGSLRTQAGQALDAARSPGLHWAATYRGPLADDPLALATAAPGVTMGAVGAGTTISGGLAIANTAAQITRLGAWQATSDSVFIASDRTGGRIRFNLFGPRVDVRVARSTTSTRGFSILVDGKLLTRTPFDQAVAAFAAKSTASSARQWMQIDFGANTQTYALVRASVGVAGTGYAVGDTITVAGGTFASPAVLRVTGVNAGAVTNVCVQTPGSYTLPPNAPLAQSTTSGSGTGFQATGPIWQKLQSTATRRLIEIVFDYGTMFGGLTLPPGSAVTAADPVSSPKLVIAGDSITEYLMADYAVGTWAWQVARRLNLAERFVPYGTAGRGWLMSTPFSLDVAGIIAEAPDFLVIALGTNDALGAVDPATLTATVTARLNELRAALPAVRIVVAGPFAGDGSGTATAAIAAGVAAANAPQWLRFIDFRALGVYSETSPWACVGNTPSTTDVHPSQAGHDVIGAALAPLIGAAFREMALVL</sequence>
<dbReference type="EMBL" id="BTFW01000001">
    <property type="protein sequence ID" value="GMM61963.1"/>
    <property type="molecule type" value="Genomic_DNA"/>
</dbReference>
<dbReference type="InterPro" id="IPR013830">
    <property type="entry name" value="SGNH_hydro"/>
</dbReference>
<dbReference type="InterPro" id="IPR036514">
    <property type="entry name" value="SGNH_hydro_sf"/>
</dbReference>
<proteinExistence type="predicted"/>
<dbReference type="CDD" id="cd00229">
    <property type="entry name" value="SGNH_hydrolase"/>
    <property type="match status" value="1"/>
</dbReference>
<reference evidence="2 3" key="1">
    <citation type="submission" date="2023-06" db="EMBL/GenBank/DDBJ databases">
        <title>Draft genome sequence of Novosphingobium sp. strain IK01.</title>
        <authorList>
            <person name="Hatamoto M."/>
            <person name="Ikarashi T."/>
            <person name="Yamaguchi T."/>
        </authorList>
    </citation>
    <scope>NUCLEOTIDE SEQUENCE [LARGE SCALE GENOMIC DNA]</scope>
    <source>
        <strain evidence="2 3">IK01</strain>
    </source>
</reference>